<proteinExistence type="predicted"/>
<sequence length="97" mass="10860">MVEPVVGASVGIFLPALKEERGAPNLNTTYACRTITLIRVVEARKEILRLVTRDCDVETRNAQLMAQRIPHLGHRRRVVMVEPGDDDATPTQALELR</sequence>
<accession>A0A0A9AKW8</accession>
<name>A0A0A9AKW8_ARUDO</name>
<evidence type="ECO:0000313" key="1">
    <source>
        <dbReference type="EMBL" id="JAD51806.1"/>
    </source>
</evidence>
<protein>
    <submittedName>
        <fullName evidence="1">Uncharacterized protein</fullName>
    </submittedName>
</protein>
<dbReference type="EMBL" id="GBRH01246089">
    <property type="protein sequence ID" value="JAD51806.1"/>
    <property type="molecule type" value="Transcribed_RNA"/>
</dbReference>
<reference evidence="1" key="1">
    <citation type="submission" date="2014-09" db="EMBL/GenBank/DDBJ databases">
        <authorList>
            <person name="Magalhaes I.L.F."/>
            <person name="Oliveira U."/>
            <person name="Santos F.R."/>
            <person name="Vidigal T.H.D.A."/>
            <person name="Brescovit A.D."/>
            <person name="Santos A.J."/>
        </authorList>
    </citation>
    <scope>NUCLEOTIDE SEQUENCE</scope>
    <source>
        <tissue evidence="1">Shoot tissue taken approximately 20 cm above the soil surface</tissue>
    </source>
</reference>
<dbReference type="AlphaFoldDB" id="A0A0A9AKW8"/>
<organism evidence="1">
    <name type="scientific">Arundo donax</name>
    <name type="common">Giant reed</name>
    <name type="synonym">Donax arundinaceus</name>
    <dbReference type="NCBI Taxonomy" id="35708"/>
    <lineage>
        <taxon>Eukaryota</taxon>
        <taxon>Viridiplantae</taxon>
        <taxon>Streptophyta</taxon>
        <taxon>Embryophyta</taxon>
        <taxon>Tracheophyta</taxon>
        <taxon>Spermatophyta</taxon>
        <taxon>Magnoliopsida</taxon>
        <taxon>Liliopsida</taxon>
        <taxon>Poales</taxon>
        <taxon>Poaceae</taxon>
        <taxon>PACMAD clade</taxon>
        <taxon>Arundinoideae</taxon>
        <taxon>Arundineae</taxon>
        <taxon>Arundo</taxon>
    </lineage>
</organism>
<reference evidence="1" key="2">
    <citation type="journal article" date="2015" name="Data Brief">
        <title>Shoot transcriptome of the giant reed, Arundo donax.</title>
        <authorList>
            <person name="Barrero R.A."/>
            <person name="Guerrero F.D."/>
            <person name="Moolhuijzen P."/>
            <person name="Goolsby J.A."/>
            <person name="Tidwell J."/>
            <person name="Bellgard S.E."/>
            <person name="Bellgard M.I."/>
        </authorList>
    </citation>
    <scope>NUCLEOTIDE SEQUENCE</scope>
    <source>
        <tissue evidence="1">Shoot tissue taken approximately 20 cm above the soil surface</tissue>
    </source>
</reference>